<keyword evidence="9 12" id="KW-0456">Lyase</keyword>
<evidence type="ECO:0000256" key="4">
    <source>
        <dbReference type="ARBA" id="ARBA00012086"/>
    </source>
</evidence>
<reference evidence="17" key="1">
    <citation type="submission" date="2018-12" db="EMBL/GenBank/DDBJ databases">
        <title>Three Rhizobium rhizogenes strains isolated from the same crown gall tumor carry diverse plasmids.</title>
        <authorList>
            <person name="Pulawska J."/>
            <person name="Kuzmanovic N."/>
        </authorList>
    </citation>
    <scope>NUCLEOTIDE SEQUENCE</scope>
    <source>
        <strain evidence="16">C5.7</strain>
        <strain evidence="17">Colt5.8</strain>
        <plasmid evidence="16">pC5.7b</plasmid>
        <plasmid evidence="17">pColt5.8b</plasmid>
    </source>
</reference>
<feature type="active site" description="Schiff-base intermediate with substrate" evidence="12 14">
    <location>
        <position position="166"/>
    </location>
</feature>
<evidence type="ECO:0000256" key="2">
    <source>
        <dbReference type="ARBA" id="ARBA00005120"/>
    </source>
</evidence>
<dbReference type="InterPro" id="IPR002220">
    <property type="entry name" value="DapA-like"/>
</dbReference>
<keyword evidence="7 12" id="KW-0220">Diaminopimelate biosynthesis</keyword>
<keyword evidence="17" id="KW-0614">Plasmid</keyword>
<dbReference type="Pfam" id="PF00701">
    <property type="entry name" value="DHDPS"/>
    <property type="match status" value="1"/>
</dbReference>
<accession>A0A7S4ZTJ3</accession>
<dbReference type="InterPro" id="IPR005263">
    <property type="entry name" value="DapA"/>
</dbReference>
<organism evidence="17">
    <name type="scientific">Rhizobium rhizogenes</name>
    <name type="common">Agrobacterium rhizogenes</name>
    <dbReference type="NCBI Taxonomy" id="359"/>
    <lineage>
        <taxon>Bacteria</taxon>
        <taxon>Pseudomonadati</taxon>
        <taxon>Pseudomonadota</taxon>
        <taxon>Alphaproteobacteria</taxon>
        <taxon>Hyphomicrobiales</taxon>
        <taxon>Rhizobiaceae</taxon>
        <taxon>Rhizobium/Agrobacterium group</taxon>
        <taxon>Rhizobium</taxon>
    </lineage>
</organism>
<dbReference type="HAMAP" id="MF_00418">
    <property type="entry name" value="DapA"/>
    <property type="match status" value="1"/>
</dbReference>
<dbReference type="SUPFAM" id="SSF51569">
    <property type="entry name" value="Aldolase"/>
    <property type="match status" value="1"/>
</dbReference>
<dbReference type="PANTHER" id="PTHR12128">
    <property type="entry name" value="DIHYDRODIPICOLINATE SYNTHASE"/>
    <property type="match status" value="1"/>
</dbReference>
<sequence>MRNPHTFEGAFVALVTPFIQGKIDEEKYSQLIAWHRASGMSGIVVCGTTGETPTLQIEEQERLLQVAVQTAGNGLRVIAGTGSYSTEETIQRTRRAEKLGADAALVVCPYYNRPTQEGLFLHFKTVAASTALPIILYNLPSRTGVNLQPDTLARLVEACSNILAIKEGAGSLDQMSSMIARCGPNFSLLSSDDNLTLPSMAVGAKGVVSTIGNIVPSPIVLMTKLALAGDFEAARAIHFELLALMSAAFLETNPIPIKEAMEMLGIINAEFRLPLCRMGSDNRKELAKVVAGLKCDWPREAATM</sequence>
<feature type="active site" description="Proton donor/acceptor" evidence="12 14">
    <location>
        <position position="137"/>
    </location>
</feature>
<geneLocation type="plasmid" evidence="16">
    <name>pC5.7b</name>
</geneLocation>
<evidence type="ECO:0000256" key="1">
    <source>
        <dbReference type="ARBA" id="ARBA00003294"/>
    </source>
</evidence>
<gene>
    <name evidence="12 17" type="primary">dapA</name>
    <name evidence="16" type="ORF">pC5.7b_307</name>
    <name evidence="17" type="ORF">pC5.8b_320</name>
</gene>
<dbReference type="GO" id="GO:0019877">
    <property type="term" value="P:diaminopimelate biosynthetic process"/>
    <property type="evidence" value="ECO:0007669"/>
    <property type="project" value="UniProtKB-UniRule"/>
</dbReference>
<comment type="subcellular location">
    <subcellularLocation>
        <location evidence="12">Cytoplasm</location>
    </subcellularLocation>
</comment>
<dbReference type="EMBL" id="MK318972">
    <property type="protein sequence ID" value="QCL09810.1"/>
    <property type="molecule type" value="Genomic_DNA"/>
</dbReference>
<dbReference type="AlphaFoldDB" id="A0A7S4ZTJ3"/>
<comment type="pathway">
    <text evidence="2 12">Amino-acid biosynthesis; L-lysine biosynthesis via DAP pathway; (S)-tetrahydrodipicolinate from L-aspartate: step 3/4.</text>
</comment>
<feature type="site" description="Part of a proton relay during catalysis" evidence="12">
    <location>
        <position position="111"/>
    </location>
</feature>
<evidence type="ECO:0000256" key="13">
    <source>
        <dbReference type="PIRNR" id="PIRNR001365"/>
    </source>
</evidence>
<evidence type="ECO:0000256" key="8">
    <source>
        <dbReference type="ARBA" id="ARBA00023154"/>
    </source>
</evidence>
<evidence type="ECO:0000256" key="14">
    <source>
        <dbReference type="PIRSR" id="PIRSR001365-1"/>
    </source>
</evidence>
<dbReference type="EMBL" id="MK318968">
    <property type="protein sequence ID" value="QCL09174.1"/>
    <property type="molecule type" value="Genomic_DNA"/>
</dbReference>
<comment type="caution">
    <text evidence="12">Was originally thought to be a dihydrodipicolinate synthase (DHDPS), catalyzing the condensation of (S)-aspartate-beta-semialdehyde [(S)-ASA] and pyruvate to dihydrodipicolinate (DHDP). However, it was shown in E.coli that the product of the enzymatic reaction is not dihydrodipicolinate but in fact (4S)-4-hydroxy-2,3,4,5-tetrahydro-(2S)-dipicolinic acid (HTPA), and that the consecutive dehydration reaction leading to DHDP is not spontaneous but catalyzed by DapB.</text>
</comment>
<dbReference type="GO" id="GO:0009089">
    <property type="term" value="P:lysine biosynthetic process via diaminopimelate"/>
    <property type="evidence" value="ECO:0007669"/>
    <property type="project" value="UniProtKB-UniRule"/>
</dbReference>
<dbReference type="PANTHER" id="PTHR12128:SF66">
    <property type="entry name" value="4-HYDROXY-2-OXOGLUTARATE ALDOLASE, MITOCHONDRIAL"/>
    <property type="match status" value="1"/>
</dbReference>
<dbReference type="GO" id="GO:0008840">
    <property type="term" value="F:4-hydroxy-tetrahydrodipicolinate synthase activity"/>
    <property type="evidence" value="ECO:0007669"/>
    <property type="project" value="UniProtKB-UniRule"/>
</dbReference>
<evidence type="ECO:0000256" key="10">
    <source>
        <dbReference type="ARBA" id="ARBA00023270"/>
    </source>
</evidence>
<comment type="subunit">
    <text evidence="12">Homotetramer; dimer of dimers.</text>
</comment>
<comment type="catalytic activity">
    <reaction evidence="11 12">
        <text>L-aspartate 4-semialdehyde + pyruvate = (2S,4S)-4-hydroxy-2,3,4,5-tetrahydrodipicolinate + H2O + H(+)</text>
        <dbReference type="Rhea" id="RHEA:34171"/>
        <dbReference type="ChEBI" id="CHEBI:15361"/>
        <dbReference type="ChEBI" id="CHEBI:15377"/>
        <dbReference type="ChEBI" id="CHEBI:15378"/>
        <dbReference type="ChEBI" id="CHEBI:67139"/>
        <dbReference type="ChEBI" id="CHEBI:537519"/>
        <dbReference type="EC" id="4.3.3.7"/>
    </reaction>
</comment>
<evidence type="ECO:0000256" key="6">
    <source>
        <dbReference type="ARBA" id="ARBA00022605"/>
    </source>
</evidence>
<name>A0A7S4ZTJ3_RHIRH</name>
<evidence type="ECO:0000256" key="7">
    <source>
        <dbReference type="ARBA" id="ARBA00022915"/>
    </source>
</evidence>
<evidence type="ECO:0000313" key="17">
    <source>
        <dbReference type="EMBL" id="QCL09810.1"/>
    </source>
</evidence>
<evidence type="ECO:0000256" key="15">
    <source>
        <dbReference type="PIRSR" id="PIRSR001365-2"/>
    </source>
</evidence>
<dbReference type="NCBIfam" id="TIGR00674">
    <property type="entry name" value="dapA"/>
    <property type="match status" value="1"/>
</dbReference>
<dbReference type="RefSeq" id="WP_200985106.1">
    <property type="nucleotide sequence ID" value="NZ_MK318968.1"/>
</dbReference>
<evidence type="ECO:0000313" key="16">
    <source>
        <dbReference type="EMBL" id="QCL09174.1"/>
    </source>
</evidence>
<dbReference type="GO" id="GO:0005829">
    <property type="term" value="C:cytosol"/>
    <property type="evidence" value="ECO:0007669"/>
    <property type="project" value="TreeGrafter"/>
</dbReference>
<dbReference type="Gene3D" id="3.20.20.70">
    <property type="entry name" value="Aldolase class I"/>
    <property type="match status" value="1"/>
</dbReference>
<feature type="site" description="Part of a proton relay during catalysis" evidence="12">
    <location>
        <position position="48"/>
    </location>
</feature>
<geneLocation type="plasmid" evidence="17">
    <name>pColt5.8b</name>
</geneLocation>
<dbReference type="PIRSF" id="PIRSF001365">
    <property type="entry name" value="DHDPS"/>
    <property type="match status" value="1"/>
</dbReference>
<comment type="function">
    <text evidence="1 12">Catalyzes the condensation of (S)-aspartate-beta-semialdehyde [(S)-ASA] and pyruvate to 4-hydroxy-tetrahydrodipicolinate (HTPA).</text>
</comment>
<dbReference type="InterPro" id="IPR013785">
    <property type="entry name" value="Aldolase_TIM"/>
</dbReference>
<proteinExistence type="inferred from homology"/>
<feature type="binding site" evidence="12 15">
    <location>
        <position position="208"/>
    </location>
    <ligand>
        <name>pyruvate</name>
        <dbReference type="ChEBI" id="CHEBI:15361"/>
    </ligand>
</feature>
<evidence type="ECO:0000256" key="9">
    <source>
        <dbReference type="ARBA" id="ARBA00023239"/>
    </source>
</evidence>
<keyword evidence="6 12" id="KW-0028">Amino-acid biosynthesis</keyword>
<keyword evidence="10 12" id="KW-0704">Schiff base</keyword>
<dbReference type="UniPathway" id="UPA00034">
    <property type="reaction ID" value="UER00017"/>
</dbReference>
<keyword evidence="8 12" id="KW-0457">Lysine biosynthesis</keyword>
<comment type="similarity">
    <text evidence="3 12 13">Belongs to the DapA family.</text>
</comment>
<keyword evidence="5 12" id="KW-0963">Cytoplasm</keyword>
<dbReference type="SMART" id="SM01130">
    <property type="entry name" value="DHDPS"/>
    <property type="match status" value="1"/>
</dbReference>
<feature type="binding site" evidence="12 15">
    <location>
        <position position="49"/>
    </location>
    <ligand>
        <name>pyruvate</name>
        <dbReference type="ChEBI" id="CHEBI:15361"/>
    </ligand>
</feature>
<dbReference type="PRINTS" id="PR00146">
    <property type="entry name" value="DHPICSNTHASE"/>
</dbReference>
<protein>
    <recommendedName>
        <fullName evidence="4 12">4-hydroxy-tetrahydrodipicolinate synthase</fullName>
        <shortName evidence="12">HTPA synthase</shortName>
        <ecNumber evidence="4 12">4.3.3.7</ecNumber>
    </recommendedName>
</protein>
<evidence type="ECO:0000256" key="3">
    <source>
        <dbReference type="ARBA" id="ARBA00007592"/>
    </source>
</evidence>
<evidence type="ECO:0000256" key="12">
    <source>
        <dbReference type="HAMAP-Rule" id="MF_00418"/>
    </source>
</evidence>
<evidence type="ECO:0000256" key="5">
    <source>
        <dbReference type="ARBA" id="ARBA00022490"/>
    </source>
</evidence>
<dbReference type="CDD" id="cd00950">
    <property type="entry name" value="DHDPS"/>
    <property type="match status" value="1"/>
</dbReference>
<evidence type="ECO:0000256" key="11">
    <source>
        <dbReference type="ARBA" id="ARBA00047836"/>
    </source>
</evidence>
<dbReference type="EC" id="4.3.3.7" evidence="4 12"/>